<feature type="transmembrane region" description="Helical" evidence="2">
    <location>
        <begin position="42"/>
        <end position="60"/>
    </location>
</feature>
<dbReference type="Pfam" id="PF11885">
    <property type="entry name" value="DUF3405"/>
    <property type="match status" value="1"/>
</dbReference>
<protein>
    <recommendedName>
        <fullName evidence="5">Transmembrane protein</fullName>
    </recommendedName>
</protein>
<sequence>MGTSQEDGLKVSQTIAIPRVPSRRMLAVTSAEMWSFVPRRKIAFFGIAAFIITIFLLTQAQHRSWAYVSEWRNSKISWQKHDDVKHPVESNVATDLADQAEGHQSSPPFASPAPVRPPPPAAEHHVPPPTTQQRLTYAQVKTKIKDLLGLWTPPNDEAHYPPYNGYRDQDYDPNRWEGLPWDNGFYLRSGVKDVKAEPQPYSPYPDYNSESWKQQWRGTYVAFEGVRGKLLNESDEDVLKVYDMLPGGFPEAAIGYANLTGTSVYSHCVDRYHRYGPYGFGQEGIDSPKYWQRPVSRPDWNSVDFKRLQDRCLVANRDRYMPEARQPSDVKSVKDRPQAAEHAPHGQQVRSPSYQHRTAILVRISEEYKFEHDERQNRGGVSSLPSG</sequence>
<evidence type="ECO:0000256" key="1">
    <source>
        <dbReference type="SAM" id="MobiDB-lite"/>
    </source>
</evidence>
<dbReference type="RefSeq" id="XP_047763332.1">
    <property type="nucleotide sequence ID" value="XM_047905792.1"/>
</dbReference>
<keyword evidence="2" id="KW-0812">Transmembrane</keyword>
<evidence type="ECO:0000256" key="2">
    <source>
        <dbReference type="SAM" id="Phobius"/>
    </source>
</evidence>
<evidence type="ECO:0008006" key="5">
    <source>
        <dbReference type="Google" id="ProtNLM"/>
    </source>
</evidence>
<dbReference type="EMBL" id="CP090168">
    <property type="protein sequence ID" value="UJO18966.1"/>
    <property type="molecule type" value="Genomic_DNA"/>
</dbReference>
<proteinExistence type="predicted"/>
<dbReference type="AlphaFoldDB" id="A0A9Q8PAL4"/>
<dbReference type="OrthoDB" id="3353407at2759"/>
<dbReference type="Proteomes" id="UP000756132">
    <property type="component" value="Chromosome 6"/>
</dbReference>
<dbReference type="InterPro" id="IPR021822">
    <property type="entry name" value="DUF3405"/>
</dbReference>
<dbReference type="PANTHER" id="PTHR36205">
    <property type="entry name" value="CHROMOSOME 19, WHOLE GENOME SHOTGUN SEQUENCE"/>
    <property type="match status" value="1"/>
</dbReference>
<feature type="compositionally biased region" description="Basic and acidic residues" evidence="1">
    <location>
        <begin position="318"/>
        <end position="344"/>
    </location>
</feature>
<dbReference type="KEGG" id="ffu:CLAFUR5_06644"/>
<keyword evidence="2" id="KW-0472">Membrane</keyword>
<dbReference type="GeneID" id="71986522"/>
<reference evidence="3" key="1">
    <citation type="submission" date="2021-12" db="EMBL/GenBank/DDBJ databases">
        <authorList>
            <person name="Zaccaron A."/>
            <person name="Stergiopoulos I."/>
        </authorList>
    </citation>
    <scope>NUCLEOTIDE SEQUENCE</scope>
    <source>
        <strain evidence="3">Race5_Kim</strain>
    </source>
</reference>
<evidence type="ECO:0000313" key="3">
    <source>
        <dbReference type="EMBL" id="UJO18966.1"/>
    </source>
</evidence>
<dbReference type="PANTHER" id="PTHR36205:SF2">
    <property type="entry name" value="MAJOR FACILITATOR SUPERFAMILY TRANSPORTER"/>
    <property type="match status" value="1"/>
</dbReference>
<gene>
    <name evidence="3" type="ORF">CLAFUR5_06644</name>
</gene>
<feature type="region of interest" description="Disordered" evidence="1">
    <location>
        <begin position="318"/>
        <end position="356"/>
    </location>
</feature>
<reference evidence="3" key="2">
    <citation type="journal article" date="2022" name="Microb. Genom.">
        <title>A chromosome-scale genome assembly of the tomato pathogen Cladosporium fulvum reveals a compartmentalized genome architecture and the presence of a dispensable chromosome.</title>
        <authorList>
            <person name="Zaccaron A.Z."/>
            <person name="Chen L.H."/>
            <person name="Samaras A."/>
            <person name="Stergiopoulos I."/>
        </authorList>
    </citation>
    <scope>NUCLEOTIDE SEQUENCE</scope>
    <source>
        <strain evidence="3">Race5_Kim</strain>
    </source>
</reference>
<keyword evidence="4" id="KW-1185">Reference proteome</keyword>
<feature type="region of interest" description="Disordered" evidence="1">
    <location>
        <begin position="98"/>
        <end position="134"/>
    </location>
</feature>
<feature type="compositionally biased region" description="Pro residues" evidence="1">
    <location>
        <begin position="109"/>
        <end position="121"/>
    </location>
</feature>
<accession>A0A9Q8PAL4</accession>
<evidence type="ECO:0000313" key="4">
    <source>
        <dbReference type="Proteomes" id="UP000756132"/>
    </source>
</evidence>
<name>A0A9Q8PAL4_PASFU</name>
<keyword evidence="2" id="KW-1133">Transmembrane helix</keyword>
<organism evidence="3 4">
    <name type="scientific">Passalora fulva</name>
    <name type="common">Tomato leaf mold</name>
    <name type="synonym">Cladosporium fulvum</name>
    <dbReference type="NCBI Taxonomy" id="5499"/>
    <lineage>
        <taxon>Eukaryota</taxon>
        <taxon>Fungi</taxon>
        <taxon>Dikarya</taxon>
        <taxon>Ascomycota</taxon>
        <taxon>Pezizomycotina</taxon>
        <taxon>Dothideomycetes</taxon>
        <taxon>Dothideomycetidae</taxon>
        <taxon>Mycosphaerellales</taxon>
        <taxon>Mycosphaerellaceae</taxon>
        <taxon>Fulvia</taxon>
    </lineage>
</organism>